<feature type="transmembrane region" description="Helical" evidence="9">
    <location>
        <begin position="53"/>
        <end position="70"/>
    </location>
</feature>
<evidence type="ECO:0000256" key="2">
    <source>
        <dbReference type="ARBA" id="ARBA00012438"/>
    </source>
</evidence>
<dbReference type="PANTHER" id="PTHR24421">
    <property type="entry name" value="NITRATE/NITRITE SENSOR PROTEIN NARX-RELATED"/>
    <property type="match status" value="1"/>
</dbReference>
<evidence type="ECO:0000256" key="7">
    <source>
        <dbReference type="ARBA" id="ARBA00022840"/>
    </source>
</evidence>
<dbReference type="InterPro" id="IPR011712">
    <property type="entry name" value="Sig_transdc_His_kin_sub3_dim/P"/>
</dbReference>
<keyword evidence="9" id="KW-0472">Membrane</keyword>
<dbReference type="InterPro" id="IPR050482">
    <property type="entry name" value="Sensor_HK_TwoCompSys"/>
</dbReference>
<evidence type="ECO:0000256" key="6">
    <source>
        <dbReference type="ARBA" id="ARBA00022777"/>
    </source>
</evidence>
<dbReference type="EC" id="2.7.13.3" evidence="2"/>
<dbReference type="GO" id="GO:0000155">
    <property type="term" value="F:phosphorelay sensor kinase activity"/>
    <property type="evidence" value="ECO:0007669"/>
    <property type="project" value="InterPro"/>
</dbReference>
<keyword evidence="9" id="KW-1133">Transmembrane helix</keyword>
<name>A0A846LM98_9ACTN</name>
<protein>
    <recommendedName>
        <fullName evidence="2">histidine kinase</fullName>
        <ecNumber evidence="2">2.7.13.3</ecNumber>
    </recommendedName>
</protein>
<evidence type="ECO:0000313" key="12">
    <source>
        <dbReference type="Proteomes" id="UP000552836"/>
    </source>
</evidence>
<keyword evidence="3" id="KW-0597">Phosphoprotein</keyword>
<dbReference type="Gene3D" id="3.30.565.10">
    <property type="entry name" value="Histidine kinase-like ATPase, C-terminal domain"/>
    <property type="match status" value="1"/>
</dbReference>
<evidence type="ECO:0000256" key="8">
    <source>
        <dbReference type="ARBA" id="ARBA00023012"/>
    </source>
</evidence>
<feature type="domain" description="Signal transduction histidine kinase subgroup 3 dimerisation and phosphoacceptor" evidence="10">
    <location>
        <begin position="190"/>
        <end position="255"/>
    </location>
</feature>
<dbReference type="Gene3D" id="1.20.5.1930">
    <property type="match status" value="1"/>
</dbReference>
<keyword evidence="6 11" id="KW-0418">Kinase</keyword>
<dbReference type="EMBL" id="JAAMPA010000001">
    <property type="protein sequence ID" value="NIH68597.1"/>
    <property type="molecule type" value="Genomic_DNA"/>
</dbReference>
<dbReference type="GO" id="GO:0046983">
    <property type="term" value="F:protein dimerization activity"/>
    <property type="evidence" value="ECO:0007669"/>
    <property type="project" value="InterPro"/>
</dbReference>
<evidence type="ECO:0000256" key="4">
    <source>
        <dbReference type="ARBA" id="ARBA00022679"/>
    </source>
</evidence>
<dbReference type="GO" id="GO:0005524">
    <property type="term" value="F:ATP binding"/>
    <property type="evidence" value="ECO:0007669"/>
    <property type="project" value="UniProtKB-KW"/>
</dbReference>
<evidence type="ECO:0000313" key="11">
    <source>
        <dbReference type="EMBL" id="NIH68597.1"/>
    </source>
</evidence>
<dbReference type="Proteomes" id="UP000552836">
    <property type="component" value="Unassembled WGS sequence"/>
</dbReference>
<evidence type="ECO:0000256" key="3">
    <source>
        <dbReference type="ARBA" id="ARBA00022553"/>
    </source>
</evidence>
<keyword evidence="9" id="KW-0812">Transmembrane</keyword>
<dbReference type="CDD" id="cd16917">
    <property type="entry name" value="HATPase_UhpB-NarQ-NarX-like"/>
    <property type="match status" value="1"/>
</dbReference>
<accession>A0A846LM98</accession>
<dbReference type="SUPFAM" id="SSF55874">
    <property type="entry name" value="ATPase domain of HSP90 chaperone/DNA topoisomerase II/histidine kinase"/>
    <property type="match status" value="1"/>
</dbReference>
<sequence length="391" mass="40256">MTGSTSRAGDMPRPPVWMRRSRLLEVSTPVVIGATFAAGIATVPFADHGPGGLAALLLSAAGVVLGYRWPLAGIGLLALGPLVAHAAGAEPLVMWQVAVFGTFLLTLRGVSGLLSGPVVGLANFLAVGLAAGSFGAGNPIAWIAGAAALAAAATGSAIRGQQQYWAALQDRTHEAVAGRDAAVQRSVAEERLRIARDLHDTLGHEIAVVSMHLGAAEVQLPAAAGPARQHLAAARGSVKSLLAETQEILRVLHTGTDGTDPGPVASHRDVPDLVEKVRAAGLQVDAVLGDLSRELPPQISAAAYRITQEALTNAQRHSRGRVRLTVDVSGPTVTVEAVNDVGPQADVDRAGRGLIGMRERASAAGGRLDVTVDNGRFVVRAELPVLDGALR</sequence>
<dbReference type="RefSeq" id="WP_166755787.1">
    <property type="nucleotide sequence ID" value="NZ_BAABJU010000023.1"/>
</dbReference>
<proteinExistence type="predicted"/>
<gene>
    <name evidence="11" type="ORF">FB380_003043</name>
</gene>
<dbReference type="InterPro" id="IPR036890">
    <property type="entry name" value="HATPase_C_sf"/>
</dbReference>
<dbReference type="GO" id="GO:0016020">
    <property type="term" value="C:membrane"/>
    <property type="evidence" value="ECO:0007669"/>
    <property type="project" value="InterPro"/>
</dbReference>
<evidence type="ECO:0000256" key="5">
    <source>
        <dbReference type="ARBA" id="ARBA00022741"/>
    </source>
</evidence>
<evidence type="ECO:0000259" key="10">
    <source>
        <dbReference type="Pfam" id="PF07730"/>
    </source>
</evidence>
<keyword evidence="7" id="KW-0067">ATP-binding</keyword>
<keyword evidence="5" id="KW-0547">Nucleotide-binding</keyword>
<dbReference type="PANTHER" id="PTHR24421:SF10">
    <property type="entry name" value="NITRATE_NITRITE SENSOR PROTEIN NARQ"/>
    <property type="match status" value="1"/>
</dbReference>
<keyword evidence="4" id="KW-0808">Transferase</keyword>
<feature type="transmembrane region" description="Helical" evidence="9">
    <location>
        <begin position="112"/>
        <end position="134"/>
    </location>
</feature>
<comment type="catalytic activity">
    <reaction evidence="1">
        <text>ATP + protein L-histidine = ADP + protein N-phospho-L-histidine.</text>
        <dbReference type="EC" id="2.7.13.3"/>
    </reaction>
</comment>
<feature type="transmembrane region" description="Helical" evidence="9">
    <location>
        <begin position="82"/>
        <end position="105"/>
    </location>
</feature>
<reference evidence="11 12" key="1">
    <citation type="submission" date="2020-02" db="EMBL/GenBank/DDBJ databases">
        <title>Sequencing the genomes of 1000 actinobacteria strains.</title>
        <authorList>
            <person name="Klenk H.-P."/>
        </authorList>
    </citation>
    <scope>NUCLEOTIDE SEQUENCE [LARGE SCALE GENOMIC DNA]</scope>
    <source>
        <strain evidence="11 12">DSM 45201</strain>
    </source>
</reference>
<dbReference type="AlphaFoldDB" id="A0A846LM98"/>
<dbReference type="Pfam" id="PF07730">
    <property type="entry name" value="HisKA_3"/>
    <property type="match status" value="1"/>
</dbReference>
<evidence type="ECO:0000256" key="9">
    <source>
        <dbReference type="SAM" id="Phobius"/>
    </source>
</evidence>
<organism evidence="11 12">
    <name type="scientific">Modestobacter marinus</name>
    <dbReference type="NCBI Taxonomy" id="477641"/>
    <lineage>
        <taxon>Bacteria</taxon>
        <taxon>Bacillati</taxon>
        <taxon>Actinomycetota</taxon>
        <taxon>Actinomycetes</taxon>
        <taxon>Geodermatophilales</taxon>
        <taxon>Geodermatophilaceae</taxon>
        <taxon>Modestobacter</taxon>
    </lineage>
</organism>
<keyword evidence="8" id="KW-0902">Two-component regulatory system</keyword>
<feature type="transmembrane region" description="Helical" evidence="9">
    <location>
        <begin position="26"/>
        <end position="46"/>
    </location>
</feature>
<evidence type="ECO:0000256" key="1">
    <source>
        <dbReference type="ARBA" id="ARBA00000085"/>
    </source>
</evidence>
<comment type="caution">
    <text evidence="11">The sequence shown here is derived from an EMBL/GenBank/DDBJ whole genome shotgun (WGS) entry which is preliminary data.</text>
</comment>